<dbReference type="EMBL" id="BMAV01000874">
    <property type="protein sequence ID" value="GFY38475.1"/>
    <property type="molecule type" value="Genomic_DNA"/>
</dbReference>
<evidence type="ECO:0000313" key="2">
    <source>
        <dbReference type="Proteomes" id="UP000886998"/>
    </source>
</evidence>
<comment type="caution">
    <text evidence="1">The sequence shown here is derived from an EMBL/GenBank/DDBJ whole genome shotgun (WGS) entry which is preliminary data.</text>
</comment>
<name>A0A8X7BP37_9ARAC</name>
<dbReference type="Proteomes" id="UP000886998">
    <property type="component" value="Unassembled WGS sequence"/>
</dbReference>
<dbReference type="AlphaFoldDB" id="A0A8X7BP37"/>
<gene>
    <name evidence="1" type="ORF">TNIN_10451</name>
</gene>
<sequence>MKAGKHAENCRPLAVARTLPRKHHEEVGSTMHSKLRWNIENLLAIPSNPRREAVVQFLFLTEYVCLTEHLHCIGIIRTLAAFFVILQIQRIGAISVDVHHLVATLK</sequence>
<proteinExistence type="predicted"/>
<keyword evidence="2" id="KW-1185">Reference proteome</keyword>
<accession>A0A8X7BP37</accession>
<reference evidence="1" key="1">
    <citation type="submission" date="2020-08" db="EMBL/GenBank/DDBJ databases">
        <title>Multicomponent nature underlies the extraordinary mechanical properties of spider dragline silk.</title>
        <authorList>
            <person name="Kono N."/>
            <person name="Nakamura H."/>
            <person name="Mori M."/>
            <person name="Yoshida Y."/>
            <person name="Ohtoshi R."/>
            <person name="Malay A.D."/>
            <person name="Moran D.A.P."/>
            <person name="Tomita M."/>
            <person name="Numata K."/>
            <person name="Arakawa K."/>
        </authorList>
    </citation>
    <scope>NUCLEOTIDE SEQUENCE</scope>
</reference>
<evidence type="ECO:0000313" key="1">
    <source>
        <dbReference type="EMBL" id="GFY38475.1"/>
    </source>
</evidence>
<organism evidence="1 2">
    <name type="scientific">Trichonephila inaurata madagascariensis</name>
    <dbReference type="NCBI Taxonomy" id="2747483"/>
    <lineage>
        <taxon>Eukaryota</taxon>
        <taxon>Metazoa</taxon>
        <taxon>Ecdysozoa</taxon>
        <taxon>Arthropoda</taxon>
        <taxon>Chelicerata</taxon>
        <taxon>Arachnida</taxon>
        <taxon>Araneae</taxon>
        <taxon>Araneomorphae</taxon>
        <taxon>Entelegynae</taxon>
        <taxon>Araneoidea</taxon>
        <taxon>Nephilidae</taxon>
        <taxon>Trichonephila</taxon>
        <taxon>Trichonephila inaurata</taxon>
    </lineage>
</organism>
<protein>
    <submittedName>
        <fullName evidence="1">Uncharacterized protein</fullName>
    </submittedName>
</protein>